<dbReference type="CDD" id="cd18011">
    <property type="entry name" value="DEXDc_RapA"/>
    <property type="match status" value="1"/>
</dbReference>
<evidence type="ECO:0000313" key="9">
    <source>
        <dbReference type="Proteomes" id="UP001369247"/>
    </source>
</evidence>
<dbReference type="InterPro" id="IPR024975">
    <property type="entry name" value="NOV_C"/>
</dbReference>
<evidence type="ECO:0000259" key="6">
    <source>
        <dbReference type="PROSITE" id="PS51192"/>
    </source>
</evidence>
<accession>A0ABU8TTZ7</accession>
<name>A0ABU8TTZ7_METWO</name>
<evidence type="ECO:0000256" key="2">
    <source>
        <dbReference type="ARBA" id="ARBA00022801"/>
    </source>
</evidence>
<evidence type="ECO:0000256" key="4">
    <source>
        <dbReference type="ARBA" id="ARBA00022840"/>
    </source>
</evidence>
<keyword evidence="4" id="KW-0067">ATP-binding</keyword>
<dbReference type="InterPro" id="IPR001650">
    <property type="entry name" value="Helicase_C-like"/>
</dbReference>
<keyword evidence="2" id="KW-0378">Hydrolase</keyword>
<dbReference type="SMART" id="SM00490">
    <property type="entry name" value="HELICc"/>
    <property type="match status" value="1"/>
</dbReference>
<feature type="domain" description="Helicase ATP-binding" evidence="6">
    <location>
        <begin position="135"/>
        <end position="307"/>
    </location>
</feature>
<evidence type="ECO:0000256" key="1">
    <source>
        <dbReference type="ARBA" id="ARBA00022741"/>
    </source>
</evidence>
<dbReference type="SMART" id="SM00487">
    <property type="entry name" value="DEXDc"/>
    <property type="match status" value="1"/>
</dbReference>
<reference evidence="8 9" key="1">
    <citation type="submission" date="2023-12" db="EMBL/GenBank/DDBJ databases">
        <title>Phenotypic and Genomic Characterization of Methanothermobacter wolfeii Strain BSEL, a CO2-Capturing Archaeon with Minimal Nutrient Requirements.</title>
        <authorList>
            <person name="Ale Enriquez F."/>
            <person name="Ahring B.K."/>
        </authorList>
    </citation>
    <scope>NUCLEOTIDE SEQUENCE [LARGE SCALE GENOMIC DNA]</scope>
    <source>
        <strain evidence="8 9">BSEL-1</strain>
    </source>
</reference>
<dbReference type="InterPro" id="IPR027417">
    <property type="entry name" value="P-loop_NTPase"/>
</dbReference>
<sequence length="1096" mass="128592">MQGINEKIGHSNLELKVLRYYIYRGGSLIEEGSVIRGPFWPEPVRVLKAVDEGESIIIYGVTTSTGSPVATILTMDDLERVESVRTADFRADPHEFFMGIEAYRLRNASLFDGYLAMNTSRIDPLPFQLEAVYSYALRMPRMRFMIADDPGAGKTIMAGMIIKELKLRGAARRVLIVTPGHLKAQWQREMREKFQEHFTVVDRSYLRSRQGENPWMVENSYITSIDFAKQDDVMASLSSTRWDLVVVDEAHKMSARVRSENRTDATRRYRLGQILSRTSDHMLLLTATPHSGDPDAFRLLLDLLRPGFFANPELIQESRRNRDNPLFIRRVKEELRDFDGKPIFPRRYTHTHSFNLSDREMELYNEISRYITEQYNRAISTDRRAHAFAMMLLQRRMASSIYAVMMSLRRKRERCLQLMEDLESVSRIEVPGDYSDLEERKIWEIERILEGSTLADSIPELKAEVRTLEGLIDDAERLLESGTETKLRELQRILEEIGDEKILIFSESKDTVDYLLERIESWGYSACTIHGEMSMDERIAAEDDFRRNRQVMVATEAAGEGINLQFCHIMVNYDIPWNPNRLEQRMGRIHRYKQRRDVHIYNLVAGNTREGLVMRRLLEKLDSIRQDIGSDKVYDVIGEIYTERDISGIIEKTLRGELRDEEIDELLKPPEDILERIMDEQLAVEVDYTRMKDIQRIIKERKLAPEYVEEFFRTVFRRMGWKYTERKGLYTLRTPRELLRTWNDELRRRYGALRREYRNLTFNPGTDEHEFISFGHPLLEATIRYTGKRFGDALLQGSTFRDPSGRYRGTIWFYRGRVTDGRNETAGERVFALHDTGEEVMGVSPMILWDLVPDSHPVEDDVSEDRATAAATRAVMRYMDKLRAERKKKTGIKRKYGLRSIQYLIDTSQAKLIEYYRRMEEGEDMALAIRNEEERLEEYRHRKRELEREMEMEETLTASPPELLGMIHVDAPEIPGREDIEMIGMKVAMEYERRNGRIPEDVSAENLGFDVRSTSESEVRYIEVKAKSGRDNIELTQNEWLKARRFRENYWLYVVYSASEDPELITIQDPYAKLDPVRREEVRYIVPGEQIRRIEE</sequence>
<dbReference type="InterPro" id="IPR057342">
    <property type="entry name" value="DEXDc_RapA"/>
</dbReference>
<keyword evidence="3 8" id="KW-0347">Helicase</keyword>
<evidence type="ECO:0000256" key="3">
    <source>
        <dbReference type="ARBA" id="ARBA00022806"/>
    </source>
</evidence>
<keyword evidence="9" id="KW-1185">Reference proteome</keyword>
<dbReference type="RefSeq" id="WP_340222377.1">
    <property type="nucleotide sequence ID" value="NZ_JAXUHJ010000008.1"/>
</dbReference>
<dbReference type="Gene3D" id="3.40.50.300">
    <property type="entry name" value="P-loop containing nucleotide triphosphate hydrolases"/>
    <property type="match status" value="1"/>
</dbReference>
<dbReference type="Pfam" id="PF13020">
    <property type="entry name" value="NOV_C"/>
    <property type="match status" value="1"/>
</dbReference>
<dbReference type="Gene3D" id="3.40.50.10810">
    <property type="entry name" value="Tandem AAA-ATPase domain"/>
    <property type="match status" value="1"/>
</dbReference>
<dbReference type="InterPro" id="IPR038718">
    <property type="entry name" value="SNF2-like_sf"/>
</dbReference>
<dbReference type="InterPro" id="IPR000330">
    <property type="entry name" value="SNF2_N"/>
</dbReference>
<comment type="caution">
    <text evidence="8">The sequence shown here is derived from an EMBL/GenBank/DDBJ whole genome shotgun (WGS) entry which is preliminary data.</text>
</comment>
<proteinExistence type="predicted"/>
<dbReference type="PANTHER" id="PTHR45766:SF6">
    <property type="entry name" value="SWI_SNF-RELATED MATRIX-ASSOCIATED ACTIN-DEPENDENT REGULATOR OF CHROMATIN SUBFAMILY A-LIKE PROTEIN 1"/>
    <property type="match status" value="1"/>
</dbReference>
<dbReference type="CDD" id="cd18793">
    <property type="entry name" value="SF2_C_SNF"/>
    <property type="match status" value="1"/>
</dbReference>
<protein>
    <submittedName>
        <fullName evidence="8">Helicase-related protein</fullName>
    </submittedName>
</protein>
<dbReference type="EMBL" id="JAXUHJ010000008">
    <property type="protein sequence ID" value="MEJ8542528.1"/>
    <property type="molecule type" value="Genomic_DNA"/>
</dbReference>
<dbReference type="PROSITE" id="PS51192">
    <property type="entry name" value="HELICASE_ATP_BIND_1"/>
    <property type="match status" value="1"/>
</dbReference>
<dbReference type="Proteomes" id="UP001369247">
    <property type="component" value="Unassembled WGS sequence"/>
</dbReference>
<dbReference type="InterPro" id="IPR049730">
    <property type="entry name" value="SNF2/RAD54-like_C"/>
</dbReference>
<organism evidence="8 9">
    <name type="scientific">Methanothermobacter wolfeii</name>
    <name type="common">Methanobacterium wolfei</name>
    <dbReference type="NCBI Taxonomy" id="145261"/>
    <lineage>
        <taxon>Archaea</taxon>
        <taxon>Methanobacteriati</taxon>
        <taxon>Methanobacteriota</taxon>
        <taxon>Methanomada group</taxon>
        <taxon>Methanobacteria</taxon>
        <taxon>Methanobacteriales</taxon>
        <taxon>Methanobacteriaceae</taxon>
        <taxon>Methanothermobacter</taxon>
    </lineage>
</organism>
<keyword evidence="1" id="KW-0547">Nucleotide-binding</keyword>
<dbReference type="InterPro" id="IPR014001">
    <property type="entry name" value="Helicase_ATP-bd"/>
</dbReference>
<keyword evidence="5" id="KW-0175">Coiled coil</keyword>
<dbReference type="PANTHER" id="PTHR45766">
    <property type="entry name" value="DNA ANNEALING HELICASE AND ENDONUCLEASE ZRANB3 FAMILY MEMBER"/>
    <property type="match status" value="1"/>
</dbReference>
<dbReference type="Pfam" id="PF00176">
    <property type="entry name" value="SNF2-rel_dom"/>
    <property type="match status" value="1"/>
</dbReference>
<gene>
    <name evidence="8" type="ORF">U2150_03355</name>
</gene>
<dbReference type="PROSITE" id="PS51194">
    <property type="entry name" value="HELICASE_CTER"/>
    <property type="match status" value="1"/>
</dbReference>
<dbReference type="Pfam" id="PF00271">
    <property type="entry name" value="Helicase_C"/>
    <property type="match status" value="1"/>
</dbReference>
<dbReference type="GO" id="GO:0004386">
    <property type="term" value="F:helicase activity"/>
    <property type="evidence" value="ECO:0007669"/>
    <property type="project" value="UniProtKB-KW"/>
</dbReference>
<evidence type="ECO:0000259" key="7">
    <source>
        <dbReference type="PROSITE" id="PS51194"/>
    </source>
</evidence>
<feature type="domain" description="Helicase C-terminal" evidence="7">
    <location>
        <begin position="489"/>
        <end position="641"/>
    </location>
</feature>
<feature type="coiled-coil region" evidence="5">
    <location>
        <begin position="929"/>
        <end position="956"/>
    </location>
</feature>
<dbReference type="SUPFAM" id="SSF52540">
    <property type="entry name" value="P-loop containing nucleoside triphosphate hydrolases"/>
    <property type="match status" value="2"/>
</dbReference>
<evidence type="ECO:0000313" key="8">
    <source>
        <dbReference type="EMBL" id="MEJ8542528.1"/>
    </source>
</evidence>
<evidence type="ECO:0000256" key="5">
    <source>
        <dbReference type="SAM" id="Coils"/>
    </source>
</evidence>